<evidence type="ECO:0000313" key="5">
    <source>
        <dbReference type="Proteomes" id="UP000321947"/>
    </source>
</evidence>
<accession>A0A5D3CEE2</accession>
<evidence type="ECO:0000313" key="2">
    <source>
        <dbReference type="EMBL" id="KAA0055641.1"/>
    </source>
</evidence>
<dbReference type="EMBL" id="SSTE01008412">
    <property type="protein sequence ID" value="KAA0055641.1"/>
    <property type="molecule type" value="Genomic_DNA"/>
</dbReference>
<keyword evidence="1" id="KW-0175">Coiled coil</keyword>
<evidence type="ECO:0000313" key="3">
    <source>
        <dbReference type="EMBL" id="TYK09895.1"/>
    </source>
</evidence>
<protein>
    <submittedName>
        <fullName evidence="3">Uncharacterized protein</fullName>
    </submittedName>
</protein>
<comment type="caution">
    <text evidence="3">The sequence shown here is derived from an EMBL/GenBank/DDBJ whole genome shotgun (WGS) entry which is preliminary data.</text>
</comment>
<gene>
    <name evidence="3" type="ORF">E5676_scaffold16G00050</name>
    <name evidence="2" type="ORF">E6C27_scaffold181G00060</name>
</gene>
<organism evidence="3 5">
    <name type="scientific">Cucumis melo var. makuwa</name>
    <name type="common">Oriental melon</name>
    <dbReference type="NCBI Taxonomy" id="1194695"/>
    <lineage>
        <taxon>Eukaryota</taxon>
        <taxon>Viridiplantae</taxon>
        <taxon>Streptophyta</taxon>
        <taxon>Embryophyta</taxon>
        <taxon>Tracheophyta</taxon>
        <taxon>Spermatophyta</taxon>
        <taxon>Magnoliopsida</taxon>
        <taxon>eudicotyledons</taxon>
        <taxon>Gunneridae</taxon>
        <taxon>Pentapetalae</taxon>
        <taxon>rosids</taxon>
        <taxon>fabids</taxon>
        <taxon>Cucurbitales</taxon>
        <taxon>Cucurbitaceae</taxon>
        <taxon>Benincaseae</taxon>
        <taxon>Cucumis</taxon>
    </lineage>
</organism>
<sequence length="75" mass="8407">MDEQTNDQVQAVRQDVKRLKAQLAKILELLTSGRGKSVAGTSSQVEVHLNQCPPKFELNNWEIKKMLKASKGSQK</sequence>
<feature type="coiled-coil region" evidence="1">
    <location>
        <begin position="2"/>
        <end position="29"/>
    </location>
</feature>
<evidence type="ECO:0000313" key="4">
    <source>
        <dbReference type="Proteomes" id="UP000321393"/>
    </source>
</evidence>
<reference evidence="4 5" key="1">
    <citation type="submission" date="2019-08" db="EMBL/GenBank/DDBJ databases">
        <title>Draft genome sequences of two oriental melons (Cucumis melo L. var makuwa).</title>
        <authorList>
            <person name="Kwon S.-Y."/>
        </authorList>
    </citation>
    <scope>NUCLEOTIDE SEQUENCE [LARGE SCALE GENOMIC DNA]</scope>
    <source>
        <strain evidence="5">cv. Chang Bougi</strain>
        <strain evidence="4">cv. SW 3</strain>
        <tissue evidence="3">Leaf</tissue>
    </source>
</reference>
<evidence type="ECO:0000256" key="1">
    <source>
        <dbReference type="SAM" id="Coils"/>
    </source>
</evidence>
<proteinExistence type="predicted"/>
<dbReference type="Proteomes" id="UP000321393">
    <property type="component" value="Unassembled WGS sequence"/>
</dbReference>
<dbReference type="EMBL" id="SSTD01011206">
    <property type="protein sequence ID" value="TYK09895.1"/>
    <property type="molecule type" value="Genomic_DNA"/>
</dbReference>
<dbReference type="AlphaFoldDB" id="A0A5D3CEE2"/>
<dbReference type="Proteomes" id="UP000321947">
    <property type="component" value="Unassembled WGS sequence"/>
</dbReference>
<name>A0A5D3CEE2_CUCMM</name>